<keyword evidence="1" id="KW-1133">Transmembrane helix</keyword>
<feature type="transmembrane region" description="Helical" evidence="1">
    <location>
        <begin position="134"/>
        <end position="155"/>
    </location>
</feature>
<dbReference type="STRING" id="549386.SAMN02927923_02076"/>
<evidence type="ECO:0000313" key="4">
    <source>
        <dbReference type="Proteomes" id="UP000199569"/>
    </source>
</evidence>
<feature type="transmembrane region" description="Helical" evidence="1">
    <location>
        <begin position="87"/>
        <end position="104"/>
    </location>
</feature>
<protein>
    <submittedName>
        <fullName evidence="3">Putative tricarboxylic transport membrane protein</fullName>
    </submittedName>
</protein>
<dbReference type="InterPro" id="IPR009936">
    <property type="entry name" value="DUF1468"/>
</dbReference>
<sequence>MRKAPFLTGAILSLLGVGVIAEAMRLPAIPGQTYGPGFFPAVIGIGLLVFGAIYAMSARHPAQPVIQLEGEGIAPDEMEETAPERPFYGALASLVIGLVATIALWESVGFVLLMSIVLTIFMILLGVRFWNAALVAVGCTIMVYAIFIKILMVPLPAGLLAPLGL</sequence>
<dbReference type="OrthoDB" id="6174504at2"/>
<reference evidence="3 4" key="1">
    <citation type="submission" date="2016-10" db="EMBL/GenBank/DDBJ databases">
        <authorList>
            <person name="de Groot N.N."/>
        </authorList>
    </citation>
    <scope>NUCLEOTIDE SEQUENCE [LARGE SCALE GENOMIC DNA]</scope>
    <source>
        <strain evidence="3 4">CGMCC 1.7666</strain>
    </source>
</reference>
<proteinExistence type="predicted"/>
<organism evidence="3 4">
    <name type="scientific">Microvirga guangxiensis</name>
    <dbReference type="NCBI Taxonomy" id="549386"/>
    <lineage>
        <taxon>Bacteria</taxon>
        <taxon>Pseudomonadati</taxon>
        <taxon>Pseudomonadota</taxon>
        <taxon>Alphaproteobacteria</taxon>
        <taxon>Hyphomicrobiales</taxon>
        <taxon>Methylobacteriaceae</taxon>
        <taxon>Microvirga</taxon>
    </lineage>
</organism>
<accession>A0A1G5I519</accession>
<dbReference type="EMBL" id="FMVJ01000005">
    <property type="protein sequence ID" value="SCY71004.1"/>
    <property type="molecule type" value="Genomic_DNA"/>
</dbReference>
<evidence type="ECO:0000256" key="1">
    <source>
        <dbReference type="SAM" id="Phobius"/>
    </source>
</evidence>
<keyword evidence="4" id="KW-1185">Reference proteome</keyword>
<feature type="transmembrane region" description="Helical" evidence="1">
    <location>
        <begin position="110"/>
        <end position="127"/>
    </location>
</feature>
<dbReference type="Pfam" id="PF07331">
    <property type="entry name" value="TctB"/>
    <property type="match status" value="1"/>
</dbReference>
<evidence type="ECO:0000259" key="2">
    <source>
        <dbReference type="Pfam" id="PF07331"/>
    </source>
</evidence>
<evidence type="ECO:0000313" key="3">
    <source>
        <dbReference type="EMBL" id="SCY71004.1"/>
    </source>
</evidence>
<name>A0A1G5I519_9HYPH</name>
<feature type="domain" description="DUF1468" evidence="2">
    <location>
        <begin position="8"/>
        <end position="156"/>
    </location>
</feature>
<keyword evidence="1" id="KW-0472">Membrane</keyword>
<dbReference type="AlphaFoldDB" id="A0A1G5I519"/>
<dbReference type="Proteomes" id="UP000199569">
    <property type="component" value="Unassembled WGS sequence"/>
</dbReference>
<gene>
    <name evidence="3" type="ORF">SAMN02927923_02076</name>
</gene>
<keyword evidence="1" id="KW-0812">Transmembrane</keyword>
<feature type="transmembrane region" description="Helical" evidence="1">
    <location>
        <begin position="37"/>
        <end position="56"/>
    </location>
</feature>